<organism evidence="6 8">
    <name type="scientific">Chryseobacterium muglaense</name>
    <dbReference type="NCBI Taxonomy" id="2893752"/>
    <lineage>
        <taxon>Bacteria</taxon>
        <taxon>Pseudomonadati</taxon>
        <taxon>Bacteroidota</taxon>
        <taxon>Flavobacteriia</taxon>
        <taxon>Flavobacteriales</taxon>
        <taxon>Weeksellaceae</taxon>
        <taxon>Chryseobacterium group</taxon>
        <taxon>Chryseobacterium</taxon>
    </lineage>
</organism>
<evidence type="ECO:0000313" key="5">
    <source>
        <dbReference type="EMBL" id="MBD3903262.1"/>
    </source>
</evidence>
<reference evidence="6" key="1">
    <citation type="submission" date="2021-11" db="EMBL/GenBank/DDBJ databases">
        <title>Description of novel Chryseobacterium species.</title>
        <authorList>
            <person name="Saticioglu I.B."/>
            <person name="Ay H."/>
            <person name="Altun S."/>
            <person name="Duman M."/>
        </authorList>
    </citation>
    <scope>NUCLEOTIDE SEQUENCE</scope>
    <source>
        <strain evidence="6">C-39</strain>
    </source>
</reference>
<protein>
    <submittedName>
        <fullName evidence="6">Site-specific integrase</fullName>
    </submittedName>
</protein>
<dbReference type="GO" id="GO:0006310">
    <property type="term" value="P:DNA recombination"/>
    <property type="evidence" value="ECO:0007669"/>
    <property type="project" value="UniProtKB-KW"/>
</dbReference>
<accession>A0A9Q3UY44</accession>
<dbReference type="GO" id="GO:0015074">
    <property type="term" value="P:DNA integration"/>
    <property type="evidence" value="ECO:0007669"/>
    <property type="project" value="InterPro"/>
</dbReference>
<dbReference type="Pfam" id="PF17293">
    <property type="entry name" value="Arm-DNA-bind_5"/>
    <property type="match status" value="1"/>
</dbReference>
<proteinExistence type="inferred from homology"/>
<dbReference type="EMBL" id="JACXXP010000001">
    <property type="protein sequence ID" value="MBD3903262.1"/>
    <property type="molecule type" value="Genomic_DNA"/>
</dbReference>
<dbReference type="PANTHER" id="PTHR30349">
    <property type="entry name" value="PHAGE INTEGRASE-RELATED"/>
    <property type="match status" value="1"/>
</dbReference>
<evidence type="ECO:0000313" key="6">
    <source>
        <dbReference type="EMBL" id="MCC9036093.1"/>
    </source>
</evidence>
<dbReference type="PROSITE" id="PS51898">
    <property type="entry name" value="TYR_RECOMBINASE"/>
    <property type="match status" value="1"/>
</dbReference>
<dbReference type="GO" id="GO:0003677">
    <property type="term" value="F:DNA binding"/>
    <property type="evidence" value="ECO:0007669"/>
    <property type="project" value="UniProtKB-KW"/>
</dbReference>
<dbReference type="EMBL" id="JAJJML010000001">
    <property type="protein sequence ID" value="MCC9036093.1"/>
    <property type="molecule type" value="Genomic_DNA"/>
</dbReference>
<comment type="caution">
    <text evidence="6">The sequence shown here is derived from an EMBL/GenBank/DDBJ whole genome shotgun (WGS) entry which is preliminary data.</text>
</comment>
<keyword evidence="7" id="KW-1185">Reference proteome</keyword>
<reference evidence="7" key="2">
    <citation type="submission" date="2023-07" db="EMBL/GenBank/DDBJ databases">
        <title>Description of novel Chryseobacterium sp. strain C-2.</title>
        <authorList>
            <person name="Saticioglu I.B."/>
        </authorList>
    </citation>
    <scope>NUCLEOTIDE SEQUENCE [LARGE SCALE GENOMIC DNA]</scope>
    <source>
        <strain evidence="7">C-2</strain>
    </source>
</reference>
<dbReference type="Gene3D" id="1.10.443.10">
    <property type="entry name" value="Intergrase catalytic core"/>
    <property type="match status" value="1"/>
</dbReference>
<evidence type="ECO:0000313" key="8">
    <source>
        <dbReference type="Proteomes" id="UP001107960"/>
    </source>
</evidence>
<dbReference type="PANTHER" id="PTHR30349:SF64">
    <property type="entry name" value="PROPHAGE INTEGRASE INTD-RELATED"/>
    <property type="match status" value="1"/>
</dbReference>
<sequence>MNKTFNLLFYVKKAKINSVGESPIYLRITIDGKISEISTKRTVKPSKWNSAMQKVSGSSEECRSLNFYLKTFEQKVYDTYHELIRDKETVTCEALKNKLMDKGRLTRTLIPVFQDHNDRMEKLIEKEFAPGTLIRYKTCLKHTKDFLKWKYSVTDIEIKKIDYAFLNDFEFFLRTERSCNNNSAVKYIKNFGKIIRICLANGWMERDPFMNYHSKFNEVTRMFLNEKEIEVLFAKDFKNERLSLVRDVFLFSCFTGLAYIDTQKLTYQNINLGLDGSQWIYTTRQKTKTTSNIPLLSQTETIIEKYKNHPVCLNTGKLLPILSNQKMNAYLKEIADLCGINKELTYHIARHTFATTITLSNGVSIESVSKMLGHKSIKTTQHYAKILDKKVSEDMMELKQKFMDKDKSMRTNLINCGGF</sequence>
<dbReference type="InterPro" id="IPR025269">
    <property type="entry name" value="SAM-like_dom"/>
</dbReference>
<keyword evidence="2" id="KW-0238">DNA-binding</keyword>
<dbReference type="CDD" id="cd01185">
    <property type="entry name" value="INTN1_C_like"/>
    <property type="match status" value="1"/>
</dbReference>
<dbReference type="InterPro" id="IPR002104">
    <property type="entry name" value="Integrase_catalytic"/>
</dbReference>
<dbReference type="InterPro" id="IPR035386">
    <property type="entry name" value="Arm-DNA-bind_5"/>
</dbReference>
<name>A0A9Q3UY44_9FLAO</name>
<dbReference type="Proteomes" id="UP000603715">
    <property type="component" value="Unassembled WGS sequence"/>
</dbReference>
<evidence type="ECO:0000256" key="3">
    <source>
        <dbReference type="ARBA" id="ARBA00023172"/>
    </source>
</evidence>
<dbReference type="Gene3D" id="1.10.150.130">
    <property type="match status" value="1"/>
</dbReference>
<feature type="domain" description="Tyr recombinase" evidence="4">
    <location>
        <begin position="219"/>
        <end position="397"/>
    </location>
</feature>
<evidence type="ECO:0000259" key="4">
    <source>
        <dbReference type="PROSITE" id="PS51898"/>
    </source>
</evidence>
<gene>
    <name evidence="5" type="ORF">IEW27_01455</name>
    <name evidence="6" type="ORF">LNP80_17885</name>
</gene>
<comment type="similarity">
    <text evidence="1">Belongs to the 'phage' integrase family.</text>
</comment>
<dbReference type="Proteomes" id="UP001107960">
    <property type="component" value="Unassembled WGS sequence"/>
</dbReference>
<evidence type="ECO:0000313" key="7">
    <source>
        <dbReference type="Proteomes" id="UP000603715"/>
    </source>
</evidence>
<dbReference type="InterPro" id="IPR010998">
    <property type="entry name" value="Integrase_recombinase_N"/>
</dbReference>
<dbReference type="Pfam" id="PF13102">
    <property type="entry name" value="Phage_int_SAM_5"/>
    <property type="match status" value="1"/>
</dbReference>
<keyword evidence="3" id="KW-0233">DNA recombination</keyword>
<dbReference type="InterPro" id="IPR013762">
    <property type="entry name" value="Integrase-like_cat_sf"/>
</dbReference>
<dbReference type="Pfam" id="PF00589">
    <property type="entry name" value="Phage_integrase"/>
    <property type="match status" value="1"/>
</dbReference>
<reference evidence="5" key="3">
    <citation type="submission" date="2024-05" db="EMBL/GenBank/DDBJ databases">
        <title>Description of novel Chryseobacterium sp. strain C-2.</title>
        <authorList>
            <person name="Saticioglu I.B."/>
        </authorList>
    </citation>
    <scope>NUCLEOTIDE SEQUENCE</scope>
    <source>
        <strain evidence="5">C-2</strain>
    </source>
</reference>
<evidence type="ECO:0000256" key="1">
    <source>
        <dbReference type="ARBA" id="ARBA00008857"/>
    </source>
</evidence>
<dbReference type="InterPro" id="IPR050090">
    <property type="entry name" value="Tyrosine_recombinase_XerCD"/>
</dbReference>
<dbReference type="SUPFAM" id="SSF56349">
    <property type="entry name" value="DNA breaking-rejoining enzymes"/>
    <property type="match status" value="1"/>
</dbReference>
<dbReference type="RefSeq" id="WP_191177900.1">
    <property type="nucleotide sequence ID" value="NZ_JACXXP010000001.1"/>
</dbReference>
<evidence type="ECO:0000256" key="2">
    <source>
        <dbReference type="ARBA" id="ARBA00023125"/>
    </source>
</evidence>
<dbReference type="InterPro" id="IPR011010">
    <property type="entry name" value="DNA_brk_join_enz"/>
</dbReference>
<dbReference type="AlphaFoldDB" id="A0A9Q3UY44"/>